<evidence type="ECO:0000313" key="4">
    <source>
        <dbReference type="Proteomes" id="UP000531216"/>
    </source>
</evidence>
<keyword evidence="2" id="KW-0732">Signal</keyword>
<dbReference type="RefSeq" id="WP_244546053.1">
    <property type="nucleotide sequence ID" value="NZ_FOOA01000016.1"/>
</dbReference>
<evidence type="ECO:0000256" key="1">
    <source>
        <dbReference type="SAM" id="MobiDB-lite"/>
    </source>
</evidence>
<feature type="chain" id="PRO_5031122357" evidence="2">
    <location>
        <begin position="23"/>
        <end position="115"/>
    </location>
</feature>
<dbReference type="AlphaFoldDB" id="A0A7W6BQQ5"/>
<name>A0A7W6BQQ5_9HYPH</name>
<proteinExistence type="predicted"/>
<evidence type="ECO:0000256" key="2">
    <source>
        <dbReference type="SAM" id="SignalP"/>
    </source>
</evidence>
<evidence type="ECO:0000313" key="3">
    <source>
        <dbReference type="EMBL" id="MBB3936336.1"/>
    </source>
</evidence>
<feature type="signal peptide" evidence="2">
    <location>
        <begin position="1"/>
        <end position="22"/>
    </location>
</feature>
<dbReference type="Proteomes" id="UP000531216">
    <property type="component" value="Unassembled WGS sequence"/>
</dbReference>
<feature type="compositionally biased region" description="Polar residues" evidence="1">
    <location>
        <begin position="106"/>
        <end position="115"/>
    </location>
</feature>
<feature type="compositionally biased region" description="Pro residues" evidence="1">
    <location>
        <begin position="86"/>
        <end position="101"/>
    </location>
</feature>
<organism evidence="3 4">
    <name type="scientific">Aureimonas phyllosphaerae</name>
    <dbReference type="NCBI Taxonomy" id="1166078"/>
    <lineage>
        <taxon>Bacteria</taxon>
        <taxon>Pseudomonadati</taxon>
        <taxon>Pseudomonadota</taxon>
        <taxon>Alphaproteobacteria</taxon>
        <taxon>Hyphomicrobiales</taxon>
        <taxon>Aurantimonadaceae</taxon>
        <taxon>Aureimonas</taxon>
    </lineage>
</organism>
<protein>
    <submittedName>
        <fullName evidence="3">Uncharacterized protein</fullName>
    </submittedName>
</protein>
<reference evidence="3 4" key="1">
    <citation type="submission" date="2020-08" db="EMBL/GenBank/DDBJ databases">
        <title>Genomic Encyclopedia of Type Strains, Phase IV (KMG-IV): sequencing the most valuable type-strain genomes for metagenomic binning, comparative biology and taxonomic classification.</title>
        <authorList>
            <person name="Goeker M."/>
        </authorList>
    </citation>
    <scope>NUCLEOTIDE SEQUENCE [LARGE SCALE GENOMIC DNA]</scope>
    <source>
        <strain evidence="3 4">DSM 25024</strain>
    </source>
</reference>
<feature type="region of interest" description="Disordered" evidence="1">
    <location>
        <begin position="19"/>
        <end position="115"/>
    </location>
</feature>
<gene>
    <name evidence="3" type="ORF">GGR05_002486</name>
</gene>
<dbReference type="EMBL" id="JACIDO010000004">
    <property type="protein sequence ID" value="MBB3936336.1"/>
    <property type="molecule type" value="Genomic_DNA"/>
</dbReference>
<keyword evidence="4" id="KW-1185">Reference proteome</keyword>
<comment type="caution">
    <text evidence="3">The sequence shown here is derived from an EMBL/GenBank/DDBJ whole genome shotgun (WGS) entry which is preliminary data.</text>
</comment>
<sequence length="115" mass="11225">MTHRMTTVLCAALLWSAAPAGAQTTSPATPTPSVPDTEAQAIPPSTDPCAAQPHGADGQTLSGQLADCGGVLTPPPTGTSGIEAPVPDPDPGTTPVIPPSVVPDQPNGTGSANPT</sequence>
<accession>A0A7W6BQQ5</accession>
<feature type="compositionally biased region" description="Low complexity" evidence="1">
    <location>
        <begin position="19"/>
        <end position="28"/>
    </location>
</feature>